<dbReference type="PATRIC" id="fig|1173027.3.peg.2113"/>
<dbReference type="GO" id="GO:0051082">
    <property type="term" value="F:unfolded protein binding"/>
    <property type="evidence" value="ECO:0007669"/>
    <property type="project" value="UniProtKB-UniRule"/>
</dbReference>
<protein>
    <recommendedName>
        <fullName evidence="5">Urease accessory protein UreE</fullName>
    </recommendedName>
</protein>
<dbReference type="GO" id="GO:0016151">
    <property type="term" value="F:nickel cation binding"/>
    <property type="evidence" value="ECO:0007669"/>
    <property type="project" value="UniProtKB-UniRule"/>
</dbReference>
<feature type="domain" description="UreE urease accessory N-terminal" evidence="6">
    <location>
        <begin position="1"/>
        <end position="66"/>
    </location>
</feature>
<evidence type="ECO:0000256" key="5">
    <source>
        <dbReference type="HAMAP-Rule" id="MF_00822"/>
    </source>
</evidence>
<dbReference type="InterPro" id="IPR036118">
    <property type="entry name" value="UreE_N_sf"/>
</dbReference>
<dbReference type="NCBIfam" id="NF009751">
    <property type="entry name" value="PRK13261.1-1"/>
    <property type="match status" value="1"/>
</dbReference>
<dbReference type="SUPFAM" id="SSF69287">
    <property type="entry name" value="Urease metallochaperone UreE, N-terminal domain"/>
    <property type="match status" value="1"/>
</dbReference>
<evidence type="ECO:0000313" key="7">
    <source>
        <dbReference type="EMBL" id="AFZ17763.1"/>
    </source>
</evidence>
<dbReference type="STRING" id="1173027.Mic7113_1909"/>
<evidence type="ECO:0000256" key="3">
    <source>
        <dbReference type="ARBA" id="ARBA00022596"/>
    </source>
</evidence>
<dbReference type="RefSeq" id="WP_015181915.1">
    <property type="nucleotide sequence ID" value="NC_019738.1"/>
</dbReference>
<evidence type="ECO:0000256" key="2">
    <source>
        <dbReference type="ARBA" id="ARBA00022490"/>
    </source>
</evidence>
<dbReference type="Pfam" id="PF02814">
    <property type="entry name" value="UreE_N"/>
    <property type="match status" value="1"/>
</dbReference>
<dbReference type="HAMAP" id="MF_00822">
    <property type="entry name" value="UreE"/>
    <property type="match status" value="1"/>
</dbReference>
<dbReference type="GO" id="GO:0019627">
    <property type="term" value="P:urea metabolic process"/>
    <property type="evidence" value="ECO:0007669"/>
    <property type="project" value="InterPro"/>
</dbReference>
<dbReference type="PIRSF" id="PIRSF036402">
    <property type="entry name" value="Ureas_acces_UreE"/>
    <property type="match status" value="1"/>
</dbReference>
<proteinExistence type="inferred from homology"/>
<keyword evidence="3 5" id="KW-0533">Nickel</keyword>
<dbReference type="EMBL" id="CP003630">
    <property type="protein sequence ID" value="AFZ17763.1"/>
    <property type="molecule type" value="Genomic_DNA"/>
</dbReference>
<dbReference type="InterPro" id="IPR004029">
    <property type="entry name" value="UreE_N"/>
</dbReference>
<name>K9WC05_9CYAN</name>
<evidence type="ECO:0000259" key="6">
    <source>
        <dbReference type="SMART" id="SM00988"/>
    </source>
</evidence>
<comment type="function">
    <text evidence="5">Involved in urease metallocenter assembly. Binds nickel. Probably functions as a nickel donor during metallocenter assembly.</text>
</comment>
<dbReference type="KEGG" id="mic:Mic7113_1909"/>
<evidence type="ECO:0000256" key="1">
    <source>
        <dbReference type="ARBA" id="ARBA00004496"/>
    </source>
</evidence>
<dbReference type="HOGENOM" id="CLU_093757_2_0_3"/>
<evidence type="ECO:0000256" key="4">
    <source>
        <dbReference type="ARBA" id="ARBA00023186"/>
    </source>
</evidence>
<dbReference type="GO" id="GO:0006457">
    <property type="term" value="P:protein folding"/>
    <property type="evidence" value="ECO:0007669"/>
    <property type="project" value="InterPro"/>
</dbReference>
<gene>
    <name evidence="5" type="primary">ureE</name>
    <name evidence="7" type="ORF">Mic7113_1909</name>
</gene>
<dbReference type="Pfam" id="PF05194">
    <property type="entry name" value="UreE_C"/>
    <property type="match status" value="1"/>
</dbReference>
<dbReference type="Gene3D" id="3.30.70.790">
    <property type="entry name" value="UreE, C-terminal domain"/>
    <property type="match status" value="1"/>
</dbReference>
<dbReference type="GO" id="GO:0065003">
    <property type="term" value="P:protein-containing complex assembly"/>
    <property type="evidence" value="ECO:0007669"/>
    <property type="project" value="InterPro"/>
</dbReference>
<evidence type="ECO:0000313" key="8">
    <source>
        <dbReference type="Proteomes" id="UP000010471"/>
    </source>
</evidence>
<dbReference type="Proteomes" id="UP000010471">
    <property type="component" value="Chromosome"/>
</dbReference>
<keyword evidence="2 5" id="KW-0963">Cytoplasm</keyword>
<comment type="subcellular location">
    <subcellularLocation>
        <location evidence="1 5">Cytoplasm</location>
    </subcellularLocation>
</comment>
<dbReference type="Gene3D" id="2.60.260.20">
    <property type="entry name" value="Urease metallochaperone UreE, N-terminal domain"/>
    <property type="match status" value="1"/>
</dbReference>
<keyword evidence="4 5" id="KW-0143">Chaperone</keyword>
<organism evidence="7 8">
    <name type="scientific">Allocoleopsis franciscana PCC 7113</name>
    <dbReference type="NCBI Taxonomy" id="1173027"/>
    <lineage>
        <taxon>Bacteria</taxon>
        <taxon>Bacillati</taxon>
        <taxon>Cyanobacteriota</taxon>
        <taxon>Cyanophyceae</taxon>
        <taxon>Coleofasciculales</taxon>
        <taxon>Coleofasciculaceae</taxon>
        <taxon>Allocoleopsis</taxon>
        <taxon>Allocoleopsis franciscana</taxon>
    </lineage>
</organism>
<dbReference type="GO" id="GO:0005737">
    <property type="term" value="C:cytoplasm"/>
    <property type="evidence" value="ECO:0007669"/>
    <property type="project" value="UniProtKB-SubCell"/>
</dbReference>
<keyword evidence="8" id="KW-1185">Reference proteome</keyword>
<dbReference type="OrthoDB" id="5421304at2"/>
<accession>K9WC05</accession>
<reference evidence="7 8" key="1">
    <citation type="submission" date="2012-06" db="EMBL/GenBank/DDBJ databases">
        <title>Finished chromosome of genome of Microcoleus sp. PCC 7113.</title>
        <authorList>
            <consortium name="US DOE Joint Genome Institute"/>
            <person name="Gugger M."/>
            <person name="Coursin T."/>
            <person name="Rippka R."/>
            <person name="Tandeau De Marsac N."/>
            <person name="Huntemann M."/>
            <person name="Wei C.-L."/>
            <person name="Han J."/>
            <person name="Detter J.C."/>
            <person name="Han C."/>
            <person name="Tapia R."/>
            <person name="Chen A."/>
            <person name="Kyrpides N."/>
            <person name="Mavromatis K."/>
            <person name="Markowitz V."/>
            <person name="Szeto E."/>
            <person name="Ivanova N."/>
            <person name="Pagani I."/>
            <person name="Pati A."/>
            <person name="Goodwin L."/>
            <person name="Nordberg H.P."/>
            <person name="Cantor M.N."/>
            <person name="Hua S.X."/>
            <person name="Woyke T."/>
            <person name="Kerfeld C.A."/>
        </authorList>
    </citation>
    <scope>NUCLEOTIDE SEQUENCE [LARGE SCALE GENOMIC DNA]</scope>
    <source>
        <strain evidence="7 8">PCC 7113</strain>
    </source>
</reference>
<dbReference type="SMART" id="SM00988">
    <property type="entry name" value="UreE_N"/>
    <property type="match status" value="1"/>
</dbReference>
<dbReference type="InterPro" id="IPR007864">
    <property type="entry name" value="UreE_C_dom"/>
</dbReference>
<dbReference type="AlphaFoldDB" id="K9WC05"/>
<dbReference type="InterPro" id="IPR012406">
    <property type="entry name" value="UreE"/>
</dbReference>
<dbReference type="SUPFAM" id="SSF69737">
    <property type="entry name" value="Urease metallochaperone UreE, C-terminal domain"/>
    <property type="match status" value="1"/>
</dbReference>
<dbReference type="CDD" id="cd00571">
    <property type="entry name" value="UreE"/>
    <property type="match status" value="1"/>
</dbReference>
<sequence length="151" mass="16827">MLTFTQRLSAEVDIPVSFSLALTAEERTRTRHRFEVPEGQVIYLRLPRGTVLHNGDLLKSEGGDVVVRIVAKPEPVITVTSQTPVDLLRASYHLGNRHVPLEVTPHYLRLSPDPVLQAMLEQLGVAVKEEVLPFQPERGAYGHHHASGLED</sequence>
<comment type="similarity">
    <text evidence="5">Belongs to the UreE family.</text>
</comment>
<dbReference type="eggNOG" id="COG2371">
    <property type="taxonomic scope" value="Bacteria"/>
</dbReference>